<evidence type="ECO:0000313" key="1">
    <source>
        <dbReference type="EMBL" id="ACL06797.1"/>
    </source>
</evidence>
<reference evidence="1 2" key="1">
    <citation type="journal article" date="2012" name="Environ. Microbiol.">
        <title>The genome sequence of Desulfatibacillum alkenivorans AK-01: a blueprint for anaerobic alkane oxidation.</title>
        <authorList>
            <person name="Callaghan A.V."/>
            <person name="Morris B.E."/>
            <person name="Pereira I.A."/>
            <person name="McInerney M.J."/>
            <person name="Austin R.N."/>
            <person name="Groves J.T."/>
            <person name="Kukor J.J."/>
            <person name="Suflita J.M."/>
            <person name="Young L.Y."/>
            <person name="Zylstra G.J."/>
            <person name="Wawrik B."/>
        </authorList>
    </citation>
    <scope>NUCLEOTIDE SEQUENCE [LARGE SCALE GENOMIC DNA]</scope>
    <source>
        <strain evidence="1 2">AK-01</strain>
    </source>
</reference>
<keyword evidence="2" id="KW-1185">Reference proteome</keyword>
<dbReference type="HOGENOM" id="CLU_3198886_0_0_7"/>
<accession>B8FE16</accession>
<dbReference type="EMBL" id="CP001322">
    <property type="protein sequence ID" value="ACL06797.1"/>
    <property type="molecule type" value="Genomic_DNA"/>
</dbReference>
<gene>
    <name evidence="1" type="ordered locus">Dalk_5126</name>
</gene>
<dbReference type="Proteomes" id="UP000000739">
    <property type="component" value="Chromosome"/>
</dbReference>
<organism evidence="1 2">
    <name type="scientific">Desulfatibacillum aliphaticivorans</name>
    <dbReference type="NCBI Taxonomy" id="218208"/>
    <lineage>
        <taxon>Bacteria</taxon>
        <taxon>Pseudomonadati</taxon>
        <taxon>Thermodesulfobacteriota</taxon>
        <taxon>Desulfobacteria</taxon>
        <taxon>Desulfobacterales</taxon>
        <taxon>Desulfatibacillaceae</taxon>
        <taxon>Desulfatibacillum</taxon>
    </lineage>
</organism>
<dbReference type="KEGG" id="dal:Dalk_5126"/>
<protein>
    <submittedName>
        <fullName evidence="1">Uncharacterized protein</fullName>
    </submittedName>
</protein>
<evidence type="ECO:0000313" key="2">
    <source>
        <dbReference type="Proteomes" id="UP000000739"/>
    </source>
</evidence>
<name>B8FE16_DESAL</name>
<dbReference type="AlphaFoldDB" id="B8FE16"/>
<proteinExistence type="predicted"/>
<sequence>MDPTSHSKKVQYTEERLYGIPQAGTQSMALGGRGVCWHVSPSKTL</sequence>